<gene>
    <name evidence="1" type="ORF">TRIUR3_18361</name>
</gene>
<accession>M8A028</accession>
<proteinExistence type="predicted"/>
<dbReference type="STRING" id="4572.M8A028"/>
<dbReference type="EMBL" id="KD002108">
    <property type="protein sequence ID" value="EMS68768.1"/>
    <property type="molecule type" value="Genomic_DNA"/>
</dbReference>
<dbReference type="eggNOG" id="ENOG502QUZ0">
    <property type="taxonomic scope" value="Eukaryota"/>
</dbReference>
<sequence>MSSVLLAGGELSGYHTSEAVDLCFQTAPDEHDFLWAHQGYELEETRTCTQPWLVVMVGLGSILTEIDEYRVQISGIERCSIPARSGDDLDEDDNGYGCEIGTLGNFKKSKGTVNMSATYNTRNNDIESSVVARGDLWRLEASRSGSTSGNDTSPLYLVQLGPLLFVRDSTLLLPVHLSKQHLLWYGYDRKNGVHSLCPAIWSKQRRWLMMSMMCLNPVACSFMDLQFPNGQVTYVAGEGITASGFVPLFGGLLQAHGKFPGETRMSFSCKNKRGTRFTPMFQWPDKSLSLGVTQALAYKRSGLMVRPSIQVRCVDMMLKARFIAAFFFDAALHSFLINELLG</sequence>
<reference evidence="1" key="1">
    <citation type="journal article" date="2013" name="Nature">
        <title>Draft genome of the wheat A-genome progenitor Triticum urartu.</title>
        <authorList>
            <person name="Ling H.Q."/>
            <person name="Zhao S."/>
            <person name="Liu D."/>
            <person name="Wang J."/>
            <person name="Sun H."/>
            <person name="Zhang C."/>
            <person name="Fan H."/>
            <person name="Li D."/>
            <person name="Dong L."/>
            <person name="Tao Y."/>
            <person name="Gao C."/>
            <person name="Wu H."/>
            <person name="Li Y."/>
            <person name="Cui Y."/>
            <person name="Guo X."/>
            <person name="Zheng S."/>
            <person name="Wang B."/>
            <person name="Yu K."/>
            <person name="Liang Q."/>
            <person name="Yang W."/>
            <person name="Lou X."/>
            <person name="Chen J."/>
            <person name="Feng M."/>
            <person name="Jian J."/>
            <person name="Zhang X."/>
            <person name="Luo G."/>
            <person name="Jiang Y."/>
            <person name="Liu J."/>
            <person name="Wang Z."/>
            <person name="Sha Y."/>
            <person name="Zhang B."/>
            <person name="Wu H."/>
            <person name="Tang D."/>
            <person name="Shen Q."/>
            <person name="Xue P."/>
            <person name="Zou S."/>
            <person name="Wang X."/>
            <person name="Liu X."/>
            <person name="Wang F."/>
            <person name="Yang Y."/>
            <person name="An X."/>
            <person name="Dong Z."/>
            <person name="Zhang K."/>
            <person name="Zhang X."/>
            <person name="Luo M.C."/>
            <person name="Dvorak J."/>
            <person name="Tong Y."/>
            <person name="Wang J."/>
            <person name="Yang H."/>
            <person name="Li Z."/>
            <person name="Wang D."/>
            <person name="Zhang A."/>
            <person name="Wang J."/>
        </authorList>
    </citation>
    <scope>NUCLEOTIDE SEQUENCE</scope>
</reference>
<evidence type="ECO:0000313" key="1">
    <source>
        <dbReference type="EMBL" id="EMS68768.1"/>
    </source>
</evidence>
<name>M8A028_TRIUA</name>
<dbReference type="AlphaFoldDB" id="M8A028"/>
<organism evidence="1">
    <name type="scientific">Triticum urartu</name>
    <name type="common">Red wild einkorn</name>
    <name type="synonym">Crithodium urartu</name>
    <dbReference type="NCBI Taxonomy" id="4572"/>
    <lineage>
        <taxon>Eukaryota</taxon>
        <taxon>Viridiplantae</taxon>
        <taxon>Streptophyta</taxon>
        <taxon>Embryophyta</taxon>
        <taxon>Tracheophyta</taxon>
        <taxon>Spermatophyta</taxon>
        <taxon>Magnoliopsida</taxon>
        <taxon>Liliopsida</taxon>
        <taxon>Poales</taxon>
        <taxon>Poaceae</taxon>
        <taxon>BOP clade</taxon>
        <taxon>Pooideae</taxon>
        <taxon>Triticodae</taxon>
        <taxon>Triticeae</taxon>
        <taxon>Triticinae</taxon>
        <taxon>Triticum</taxon>
    </lineage>
</organism>
<dbReference type="OMA" id="DNGYGCE"/>
<dbReference type="PANTHER" id="PTHR34541">
    <property type="entry name" value="OS01G0729900 PROTEIN"/>
    <property type="match status" value="1"/>
</dbReference>
<dbReference type="PANTHER" id="PTHR34541:SF2">
    <property type="entry name" value="OS01G0729900 PROTEIN"/>
    <property type="match status" value="1"/>
</dbReference>
<protein>
    <submittedName>
        <fullName evidence="1">Uncharacterized protein</fullName>
    </submittedName>
</protein>